<reference evidence="3 4" key="1">
    <citation type="submission" date="2014-04" db="EMBL/GenBank/DDBJ databases">
        <authorList>
            <consortium name="DOE Joint Genome Institute"/>
            <person name="Kuo A."/>
            <person name="Ruytinx J."/>
            <person name="Rineau F."/>
            <person name="Colpaert J."/>
            <person name="Kohler A."/>
            <person name="Nagy L.G."/>
            <person name="Floudas D."/>
            <person name="Copeland A."/>
            <person name="Barry K.W."/>
            <person name="Cichocki N."/>
            <person name="Veneault-Fourrey C."/>
            <person name="LaButti K."/>
            <person name="Lindquist E.A."/>
            <person name="Lipzen A."/>
            <person name="Lundell T."/>
            <person name="Morin E."/>
            <person name="Murat C."/>
            <person name="Sun H."/>
            <person name="Tunlid A."/>
            <person name="Henrissat B."/>
            <person name="Grigoriev I.V."/>
            <person name="Hibbett D.S."/>
            <person name="Martin F."/>
            <person name="Nordberg H.P."/>
            <person name="Cantor M.N."/>
            <person name="Hua S.X."/>
        </authorList>
    </citation>
    <scope>NUCLEOTIDE SEQUENCE [LARGE SCALE GENOMIC DNA]</scope>
    <source>
        <strain evidence="3 4">UH-Slu-Lm8-n1</strain>
    </source>
</reference>
<organism evidence="3 4">
    <name type="scientific">Suillus luteus UH-Slu-Lm8-n1</name>
    <dbReference type="NCBI Taxonomy" id="930992"/>
    <lineage>
        <taxon>Eukaryota</taxon>
        <taxon>Fungi</taxon>
        <taxon>Dikarya</taxon>
        <taxon>Basidiomycota</taxon>
        <taxon>Agaricomycotina</taxon>
        <taxon>Agaricomycetes</taxon>
        <taxon>Agaricomycetidae</taxon>
        <taxon>Boletales</taxon>
        <taxon>Suillineae</taxon>
        <taxon>Suillaceae</taxon>
        <taxon>Suillus</taxon>
    </lineage>
</organism>
<dbReference type="Pfam" id="PF00646">
    <property type="entry name" value="F-box"/>
    <property type="match status" value="1"/>
</dbReference>
<dbReference type="SUPFAM" id="SSF81383">
    <property type="entry name" value="F-box domain"/>
    <property type="match status" value="1"/>
</dbReference>
<dbReference type="OrthoDB" id="2322499at2759"/>
<dbReference type="CDD" id="cd09917">
    <property type="entry name" value="F-box_SF"/>
    <property type="match status" value="1"/>
</dbReference>
<dbReference type="InParanoid" id="A0A0D0BE97"/>
<dbReference type="EMBL" id="KN835140">
    <property type="protein sequence ID" value="KIK48119.1"/>
    <property type="molecule type" value="Genomic_DNA"/>
</dbReference>
<accession>A0A0D0BE97</accession>
<dbReference type="InterPro" id="IPR001810">
    <property type="entry name" value="F-box_dom"/>
</dbReference>
<feature type="compositionally biased region" description="Polar residues" evidence="1">
    <location>
        <begin position="1"/>
        <end position="31"/>
    </location>
</feature>
<dbReference type="AlphaFoldDB" id="A0A0D0BE97"/>
<protein>
    <recommendedName>
        <fullName evidence="2">F-box domain-containing protein</fullName>
    </recommendedName>
</protein>
<proteinExistence type="predicted"/>
<evidence type="ECO:0000259" key="2">
    <source>
        <dbReference type="Pfam" id="PF00646"/>
    </source>
</evidence>
<feature type="compositionally biased region" description="Basic residues" evidence="1">
    <location>
        <begin position="44"/>
        <end position="58"/>
    </location>
</feature>
<evidence type="ECO:0000313" key="3">
    <source>
        <dbReference type="EMBL" id="KIK48119.1"/>
    </source>
</evidence>
<dbReference type="HOGENOM" id="CLU_010790_2_4_1"/>
<gene>
    <name evidence="3" type="ORF">CY34DRAFT_798485</name>
</gene>
<dbReference type="STRING" id="930992.A0A0D0BE97"/>
<evidence type="ECO:0000256" key="1">
    <source>
        <dbReference type="SAM" id="MobiDB-lite"/>
    </source>
</evidence>
<dbReference type="InterPro" id="IPR036047">
    <property type="entry name" value="F-box-like_dom_sf"/>
</dbReference>
<reference evidence="4" key="2">
    <citation type="submission" date="2015-01" db="EMBL/GenBank/DDBJ databases">
        <title>Evolutionary Origins and Diversification of the Mycorrhizal Mutualists.</title>
        <authorList>
            <consortium name="DOE Joint Genome Institute"/>
            <consortium name="Mycorrhizal Genomics Consortium"/>
            <person name="Kohler A."/>
            <person name="Kuo A."/>
            <person name="Nagy L.G."/>
            <person name="Floudas D."/>
            <person name="Copeland A."/>
            <person name="Barry K.W."/>
            <person name="Cichocki N."/>
            <person name="Veneault-Fourrey C."/>
            <person name="LaButti K."/>
            <person name="Lindquist E.A."/>
            <person name="Lipzen A."/>
            <person name="Lundell T."/>
            <person name="Morin E."/>
            <person name="Murat C."/>
            <person name="Riley R."/>
            <person name="Ohm R."/>
            <person name="Sun H."/>
            <person name="Tunlid A."/>
            <person name="Henrissat B."/>
            <person name="Grigoriev I.V."/>
            <person name="Hibbett D.S."/>
            <person name="Martin F."/>
        </authorList>
    </citation>
    <scope>NUCLEOTIDE SEQUENCE [LARGE SCALE GENOMIC DNA]</scope>
    <source>
        <strain evidence="4">UH-Slu-Lm8-n1</strain>
    </source>
</reference>
<feature type="domain" description="F-box" evidence="2">
    <location>
        <begin position="74"/>
        <end position="105"/>
    </location>
</feature>
<name>A0A0D0BE97_9AGAM</name>
<dbReference type="Proteomes" id="UP000054485">
    <property type="component" value="Unassembled WGS sequence"/>
</dbReference>
<sequence length="684" mass="78054">MVTTRSATRVVCNDSTTATASNSGRLSQAGTSDKDSEDSDIAPRHVKKRFRKGAGHRTKTKLKRRGRLDLMPTMNLDVLFHILSFLLPMDLLNLSRTSKDFRNLLLQRSSASAWKIARLQVDDLPDCPQDMSEPQYANLAFYPHCHDCGRVVRSVLWPLRARYCPRCICENTLDHWGSQTRIPRMNFSPYDLPHAMIYGTGRPKQLFLRKAVDDLLAEHIKTPADEMAALLLEKRKYAAEVMEHAEQCQQWSQSVANSRKNELDAIRRARQDDIVTHLTEAGYKPELDYVDRFWLQDRLGASFREPKPLTQKTWDRMRPDLITALDKVRSRRIEDKVYGPRRQILVDEYKKYLQHPPPPNAAFDLMPHAVNVAEFDPFRVLITSPESVTITATSFVSAFQQLPDFVSSWRAKIDHDFLDLIHCPEKQGDSDKQKDTDCLQLATAVFVVECGSDRRLLMYPEVLSWPGFFVPATNTLPDEVYQLHVKQFGCRMWSAVRHLPRISVFEGAAAVVQAAGCDPKTTRREDMDVLDARFACGECSTPGRKVVMTWDMAVMHSYRLHRDLQTEEIKWTMIEGDELENVKDFEKEAKPLVKADAIVYCALCQHHVRDAQSLASIQKHLAETHGVPLNEAEQGTHYIPDRNSTSVISMVVDSDGKVSNHADHRLVPSYSSGVEILYWKSHLV</sequence>
<feature type="region of interest" description="Disordered" evidence="1">
    <location>
        <begin position="1"/>
        <end position="58"/>
    </location>
</feature>
<evidence type="ECO:0000313" key="4">
    <source>
        <dbReference type="Proteomes" id="UP000054485"/>
    </source>
</evidence>
<keyword evidence="4" id="KW-1185">Reference proteome</keyword>